<evidence type="ECO:0000256" key="1">
    <source>
        <dbReference type="ARBA" id="ARBA00023015"/>
    </source>
</evidence>
<keyword evidence="2" id="KW-0238">DNA-binding</keyword>
<dbReference type="Gene3D" id="1.10.10.10">
    <property type="entry name" value="Winged helix-like DNA-binding domain superfamily/Winged helix DNA-binding domain"/>
    <property type="match status" value="2"/>
</dbReference>
<dbReference type="InterPro" id="IPR011008">
    <property type="entry name" value="Dimeric_a/b-barrel"/>
</dbReference>
<dbReference type="SUPFAM" id="SSF54909">
    <property type="entry name" value="Dimeric alpha+beta barrel"/>
    <property type="match status" value="1"/>
</dbReference>
<keyword evidence="7" id="KW-1185">Reference proteome</keyword>
<evidence type="ECO:0000313" key="7">
    <source>
        <dbReference type="Proteomes" id="UP000186168"/>
    </source>
</evidence>
<name>A0A1R1SF42_9ACTN</name>
<dbReference type="GO" id="GO:0043565">
    <property type="term" value="F:sequence-specific DNA binding"/>
    <property type="evidence" value="ECO:0007669"/>
    <property type="project" value="InterPro"/>
</dbReference>
<protein>
    <submittedName>
        <fullName evidence="6">Transcriptional regulator</fullName>
    </submittedName>
</protein>
<dbReference type="InterPro" id="IPR036388">
    <property type="entry name" value="WH-like_DNA-bd_sf"/>
</dbReference>
<dbReference type="PANTHER" id="PTHR30154:SF34">
    <property type="entry name" value="TRANSCRIPTIONAL REGULATOR AZLB"/>
    <property type="match status" value="1"/>
</dbReference>
<feature type="domain" description="HTH asnC-type" evidence="5">
    <location>
        <begin position="12"/>
        <end position="52"/>
    </location>
</feature>
<dbReference type="InterPro" id="IPR000485">
    <property type="entry name" value="AsnC-type_HTH_dom"/>
</dbReference>
<gene>
    <name evidence="6" type="ORF">SPAR_24196</name>
</gene>
<evidence type="ECO:0000259" key="5">
    <source>
        <dbReference type="Pfam" id="PF13404"/>
    </source>
</evidence>
<dbReference type="InterPro" id="IPR019888">
    <property type="entry name" value="Tscrpt_reg_AsnC-like"/>
</dbReference>
<sequence>MSRIGRTGHMVDAIERGLLQALQIDGRVAFSLVGAVLGVSDQTVARRYARLRNEAGVRVIGAVWPEAVGRQLWLVRVRCVPEAVAGLARALAKQAETSWVQIASGGAEVLCMVQAVADTPAAESTVLSRLPRTPRVTGVSAHRVLHPFFGGTESPLTKNGPLTAEQCARLSPPAAKGVTGPVELSTEDNALLEALALDGRAGFRSLATATGWSQTTVRRRLAELRSGGVVYFDVDVDPALLGSWTSAGLWLTVAPGELVAAGEALAKHPQVSFAAATTGVSNLYASVQCPTGRALYEYLTGPVAALPGLLSMETAPSMRVVKGASPIVG</sequence>
<feature type="domain" description="HTH asnC-type" evidence="5">
    <location>
        <begin position="188"/>
        <end position="225"/>
    </location>
</feature>
<dbReference type="GO" id="GO:0005829">
    <property type="term" value="C:cytosol"/>
    <property type="evidence" value="ECO:0007669"/>
    <property type="project" value="TreeGrafter"/>
</dbReference>
<dbReference type="AlphaFoldDB" id="A0A1R1SF42"/>
<dbReference type="SMART" id="SM00344">
    <property type="entry name" value="HTH_ASNC"/>
    <property type="match status" value="1"/>
</dbReference>
<evidence type="ECO:0000256" key="3">
    <source>
        <dbReference type="ARBA" id="ARBA00023163"/>
    </source>
</evidence>
<evidence type="ECO:0000259" key="4">
    <source>
        <dbReference type="Pfam" id="PF01037"/>
    </source>
</evidence>
<keyword evidence="1" id="KW-0805">Transcription regulation</keyword>
<dbReference type="Pfam" id="PF01037">
    <property type="entry name" value="AsnC_trans_reg"/>
    <property type="match status" value="1"/>
</dbReference>
<dbReference type="InterPro" id="IPR019887">
    <property type="entry name" value="Tscrpt_reg_AsnC/Lrp_C"/>
</dbReference>
<feature type="domain" description="Transcription regulator AsnC/Lrp ligand binding" evidence="4">
    <location>
        <begin position="250"/>
        <end position="319"/>
    </location>
</feature>
<dbReference type="InterPro" id="IPR036390">
    <property type="entry name" value="WH_DNA-bd_sf"/>
</dbReference>
<evidence type="ECO:0000313" key="6">
    <source>
        <dbReference type="EMBL" id="OMI36872.1"/>
    </source>
</evidence>
<accession>A0A1R1SF42</accession>
<dbReference type="Gene3D" id="3.30.70.920">
    <property type="match status" value="1"/>
</dbReference>
<proteinExistence type="predicted"/>
<organism evidence="6 7">
    <name type="scientific">Streptomyces sparsogenes DSM 40356</name>
    <dbReference type="NCBI Taxonomy" id="1331668"/>
    <lineage>
        <taxon>Bacteria</taxon>
        <taxon>Bacillati</taxon>
        <taxon>Actinomycetota</taxon>
        <taxon>Actinomycetes</taxon>
        <taxon>Kitasatosporales</taxon>
        <taxon>Streptomycetaceae</taxon>
        <taxon>Streptomyces</taxon>
    </lineage>
</organism>
<dbReference type="GO" id="GO:0043200">
    <property type="term" value="P:response to amino acid"/>
    <property type="evidence" value="ECO:0007669"/>
    <property type="project" value="TreeGrafter"/>
</dbReference>
<dbReference type="SUPFAM" id="SSF46785">
    <property type="entry name" value="Winged helix' DNA-binding domain"/>
    <property type="match status" value="1"/>
</dbReference>
<dbReference type="Pfam" id="PF13404">
    <property type="entry name" value="HTH_AsnC-type"/>
    <property type="match status" value="2"/>
</dbReference>
<reference evidence="6 7" key="1">
    <citation type="submission" date="2013-05" db="EMBL/GenBank/DDBJ databases">
        <title>Genome sequence of Streptomyces sparsogenes DSM 40356.</title>
        <authorList>
            <person name="Coyne S."/>
            <person name="Seebeck F.P."/>
        </authorList>
    </citation>
    <scope>NUCLEOTIDE SEQUENCE [LARGE SCALE GENOMIC DNA]</scope>
    <source>
        <strain evidence="6 7">DSM 40356</strain>
    </source>
</reference>
<comment type="caution">
    <text evidence="6">The sequence shown here is derived from an EMBL/GenBank/DDBJ whole genome shotgun (WGS) entry which is preliminary data.</text>
</comment>
<dbReference type="PRINTS" id="PR00033">
    <property type="entry name" value="HTHASNC"/>
</dbReference>
<dbReference type="Proteomes" id="UP000186168">
    <property type="component" value="Unassembled WGS sequence"/>
</dbReference>
<dbReference type="EMBL" id="ASQP01000321">
    <property type="protein sequence ID" value="OMI36872.1"/>
    <property type="molecule type" value="Genomic_DNA"/>
</dbReference>
<dbReference type="PANTHER" id="PTHR30154">
    <property type="entry name" value="LEUCINE-RESPONSIVE REGULATORY PROTEIN"/>
    <property type="match status" value="1"/>
</dbReference>
<keyword evidence="3" id="KW-0804">Transcription</keyword>
<evidence type="ECO:0000256" key="2">
    <source>
        <dbReference type="ARBA" id="ARBA00023125"/>
    </source>
</evidence>